<protein>
    <submittedName>
        <fullName evidence="3">Uncharacterized protein</fullName>
    </submittedName>
</protein>
<feature type="region of interest" description="Disordered" evidence="1">
    <location>
        <begin position="69"/>
        <end position="107"/>
    </location>
</feature>
<dbReference type="Proteomes" id="UP000027265">
    <property type="component" value="Unassembled WGS sequence"/>
</dbReference>
<organism evidence="3 4">
    <name type="scientific">Jaapia argillacea MUCL 33604</name>
    <dbReference type="NCBI Taxonomy" id="933084"/>
    <lineage>
        <taxon>Eukaryota</taxon>
        <taxon>Fungi</taxon>
        <taxon>Dikarya</taxon>
        <taxon>Basidiomycota</taxon>
        <taxon>Agaricomycotina</taxon>
        <taxon>Agaricomycetes</taxon>
        <taxon>Agaricomycetidae</taxon>
        <taxon>Jaapiales</taxon>
        <taxon>Jaapiaceae</taxon>
        <taxon>Jaapia</taxon>
    </lineage>
</organism>
<keyword evidence="4" id="KW-1185">Reference proteome</keyword>
<evidence type="ECO:0000256" key="2">
    <source>
        <dbReference type="SAM" id="SignalP"/>
    </source>
</evidence>
<feature type="chain" id="PRO_5012565340" evidence="2">
    <location>
        <begin position="16"/>
        <end position="107"/>
    </location>
</feature>
<dbReference type="AlphaFoldDB" id="A0A067PG44"/>
<evidence type="ECO:0000313" key="4">
    <source>
        <dbReference type="Proteomes" id="UP000027265"/>
    </source>
</evidence>
<evidence type="ECO:0000256" key="1">
    <source>
        <dbReference type="SAM" id="MobiDB-lite"/>
    </source>
</evidence>
<reference evidence="4" key="1">
    <citation type="journal article" date="2014" name="Proc. Natl. Acad. Sci. U.S.A.">
        <title>Extensive sampling of basidiomycete genomes demonstrates inadequacy of the white-rot/brown-rot paradigm for wood decay fungi.</title>
        <authorList>
            <person name="Riley R."/>
            <person name="Salamov A.A."/>
            <person name="Brown D.W."/>
            <person name="Nagy L.G."/>
            <person name="Floudas D."/>
            <person name="Held B.W."/>
            <person name="Levasseur A."/>
            <person name="Lombard V."/>
            <person name="Morin E."/>
            <person name="Otillar R."/>
            <person name="Lindquist E.A."/>
            <person name="Sun H."/>
            <person name="LaButti K.M."/>
            <person name="Schmutz J."/>
            <person name="Jabbour D."/>
            <person name="Luo H."/>
            <person name="Baker S.E."/>
            <person name="Pisabarro A.G."/>
            <person name="Walton J.D."/>
            <person name="Blanchette R.A."/>
            <person name="Henrissat B."/>
            <person name="Martin F."/>
            <person name="Cullen D."/>
            <person name="Hibbett D.S."/>
            <person name="Grigoriev I.V."/>
        </authorList>
    </citation>
    <scope>NUCLEOTIDE SEQUENCE [LARGE SCALE GENOMIC DNA]</scope>
    <source>
        <strain evidence="4">MUCL 33604</strain>
    </source>
</reference>
<feature type="signal peptide" evidence="2">
    <location>
        <begin position="1"/>
        <end position="15"/>
    </location>
</feature>
<dbReference type="HOGENOM" id="CLU_2216127_0_0_1"/>
<feature type="non-terminal residue" evidence="3">
    <location>
        <position position="1"/>
    </location>
</feature>
<dbReference type="InParanoid" id="A0A067PG44"/>
<gene>
    <name evidence="3" type="ORF">JAAARDRAFT_611174</name>
</gene>
<name>A0A067PG44_9AGAM</name>
<sequence length="107" mass="11156">AFPVLILLCLSESFAREIQSQQPLSPAQFPPLFASCLLECLSCTALGKFGACGDQASVSSALVNGYLPEPPRASNIDQPGTPKPAHSTNPLPVLEPLGYISGQSALC</sequence>
<evidence type="ECO:0000313" key="3">
    <source>
        <dbReference type="EMBL" id="KDQ49957.1"/>
    </source>
</evidence>
<keyword evidence="2" id="KW-0732">Signal</keyword>
<accession>A0A067PG44</accession>
<proteinExistence type="predicted"/>
<dbReference type="EMBL" id="KL197769">
    <property type="protein sequence ID" value="KDQ49957.1"/>
    <property type="molecule type" value="Genomic_DNA"/>
</dbReference>